<dbReference type="PANTHER" id="PTHR11675">
    <property type="entry name" value="N-ACETYLGALACTOSAMINYLTRANSFERASE"/>
    <property type="match status" value="1"/>
</dbReference>
<accession>A0A8S3ZCU6</accession>
<sequence length="235" mass="26513">SKLATSEVIVFLDAHCECNLGWLEPLLFSLSVNPKKVVSPYIDTIKSENFQYKQSPMLLRGGFTWRLEFGWRAAAGGTNSLEETQPILTPVISGGLFAVRRDYFMSLGTYDPQLNIWGGENLELSFKTWMCGGSVEILPCSRVGHVFRSSLPYTFTEGREKTVLRNLARVAGVWMDSYADIFYAAVNLPSDLDIGDISERIQLRKNLKCKSFKWYLDNVFPEIDVVSPDTVVYGQ</sequence>
<name>A0A8S3ZCU6_9EUPU</name>
<dbReference type="GO" id="GO:0005794">
    <property type="term" value="C:Golgi apparatus"/>
    <property type="evidence" value="ECO:0007669"/>
    <property type="project" value="TreeGrafter"/>
</dbReference>
<dbReference type="GO" id="GO:0006493">
    <property type="term" value="P:protein O-linked glycosylation"/>
    <property type="evidence" value="ECO:0007669"/>
    <property type="project" value="TreeGrafter"/>
</dbReference>
<keyword evidence="1" id="KW-1015">Disulfide bond</keyword>
<feature type="domain" description="Glycosyltransferase 2-like" evidence="2">
    <location>
        <begin position="2"/>
        <end position="106"/>
    </location>
</feature>
<feature type="non-terminal residue" evidence="3">
    <location>
        <position position="235"/>
    </location>
</feature>
<dbReference type="GO" id="GO:0004653">
    <property type="term" value="F:polypeptide N-acetylgalactosaminyltransferase activity"/>
    <property type="evidence" value="ECO:0007669"/>
    <property type="project" value="TreeGrafter"/>
</dbReference>
<protein>
    <recommendedName>
        <fullName evidence="2">Glycosyltransferase 2-like domain-containing protein</fullName>
    </recommendedName>
</protein>
<dbReference type="Proteomes" id="UP000678393">
    <property type="component" value="Unassembled WGS sequence"/>
</dbReference>
<dbReference type="OrthoDB" id="9982049at2759"/>
<reference evidence="3" key="1">
    <citation type="submission" date="2021-04" db="EMBL/GenBank/DDBJ databases">
        <authorList>
            <consortium name="Molecular Ecology Group"/>
        </authorList>
    </citation>
    <scope>NUCLEOTIDE SEQUENCE</scope>
</reference>
<evidence type="ECO:0000256" key="1">
    <source>
        <dbReference type="ARBA" id="ARBA00023157"/>
    </source>
</evidence>
<dbReference type="SUPFAM" id="SSF53448">
    <property type="entry name" value="Nucleotide-diphospho-sugar transferases"/>
    <property type="match status" value="1"/>
</dbReference>
<evidence type="ECO:0000313" key="4">
    <source>
        <dbReference type="Proteomes" id="UP000678393"/>
    </source>
</evidence>
<gene>
    <name evidence="3" type="ORF">CUNI_LOCUS11208</name>
</gene>
<dbReference type="PANTHER" id="PTHR11675:SF126">
    <property type="entry name" value="RICIN B LECTIN DOMAIN-CONTAINING PROTEIN"/>
    <property type="match status" value="1"/>
</dbReference>
<dbReference type="Gene3D" id="3.90.550.10">
    <property type="entry name" value="Spore Coat Polysaccharide Biosynthesis Protein SpsA, Chain A"/>
    <property type="match status" value="1"/>
</dbReference>
<proteinExistence type="predicted"/>
<dbReference type="InterPro" id="IPR001173">
    <property type="entry name" value="Glyco_trans_2-like"/>
</dbReference>
<organism evidence="3 4">
    <name type="scientific">Candidula unifasciata</name>
    <dbReference type="NCBI Taxonomy" id="100452"/>
    <lineage>
        <taxon>Eukaryota</taxon>
        <taxon>Metazoa</taxon>
        <taxon>Spiralia</taxon>
        <taxon>Lophotrochozoa</taxon>
        <taxon>Mollusca</taxon>
        <taxon>Gastropoda</taxon>
        <taxon>Heterobranchia</taxon>
        <taxon>Euthyneura</taxon>
        <taxon>Panpulmonata</taxon>
        <taxon>Eupulmonata</taxon>
        <taxon>Stylommatophora</taxon>
        <taxon>Helicina</taxon>
        <taxon>Helicoidea</taxon>
        <taxon>Geomitridae</taxon>
        <taxon>Candidula</taxon>
    </lineage>
</organism>
<evidence type="ECO:0000313" key="3">
    <source>
        <dbReference type="EMBL" id="CAG5125650.1"/>
    </source>
</evidence>
<dbReference type="Pfam" id="PF00535">
    <property type="entry name" value="Glycos_transf_2"/>
    <property type="match status" value="1"/>
</dbReference>
<dbReference type="EMBL" id="CAJHNH020002115">
    <property type="protein sequence ID" value="CAG5125650.1"/>
    <property type="molecule type" value="Genomic_DNA"/>
</dbReference>
<evidence type="ECO:0000259" key="2">
    <source>
        <dbReference type="Pfam" id="PF00535"/>
    </source>
</evidence>
<comment type="caution">
    <text evidence="3">The sequence shown here is derived from an EMBL/GenBank/DDBJ whole genome shotgun (WGS) entry which is preliminary data.</text>
</comment>
<feature type="non-terminal residue" evidence="3">
    <location>
        <position position="1"/>
    </location>
</feature>
<keyword evidence="4" id="KW-1185">Reference proteome</keyword>
<dbReference type="InterPro" id="IPR029044">
    <property type="entry name" value="Nucleotide-diphossugar_trans"/>
</dbReference>
<dbReference type="AlphaFoldDB" id="A0A8S3ZCU6"/>